<feature type="region of interest" description="Disordered" evidence="1">
    <location>
        <begin position="1"/>
        <end position="22"/>
    </location>
</feature>
<reference evidence="2" key="1">
    <citation type="submission" date="2023-03" db="EMBL/GenBank/DDBJ databases">
        <title>Massive genome expansion in bonnet fungi (Mycena s.s.) driven by repeated elements and novel gene families across ecological guilds.</title>
        <authorList>
            <consortium name="Lawrence Berkeley National Laboratory"/>
            <person name="Harder C.B."/>
            <person name="Miyauchi S."/>
            <person name="Viragh M."/>
            <person name="Kuo A."/>
            <person name="Thoen E."/>
            <person name="Andreopoulos B."/>
            <person name="Lu D."/>
            <person name="Skrede I."/>
            <person name="Drula E."/>
            <person name="Henrissat B."/>
            <person name="Morin E."/>
            <person name="Kohler A."/>
            <person name="Barry K."/>
            <person name="LaButti K."/>
            <person name="Morin E."/>
            <person name="Salamov A."/>
            <person name="Lipzen A."/>
            <person name="Mereny Z."/>
            <person name="Hegedus B."/>
            <person name="Baldrian P."/>
            <person name="Stursova M."/>
            <person name="Weitz H."/>
            <person name="Taylor A."/>
            <person name="Grigoriev I.V."/>
            <person name="Nagy L.G."/>
            <person name="Martin F."/>
            <person name="Kauserud H."/>
        </authorList>
    </citation>
    <scope>NUCLEOTIDE SEQUENCE</scope>
    <source>
        <strain evidence="2">9284</strain>
    </source>
</reference>
<dbReference type="EMBL" id="JARKIF010000010">
    <property type="protein sequence ID" value="KAJ7628366.1"/>
    <property type="molecule type" value="Genomic_DNA"/>
</dbReference>
<proteinExistence type="predicted"/>
<dbReference type="Proteomes" id="UP001221142">
    <property type="component" value="Unassembled WGS sequence"/>
</dbReference>
<evidence type="ECO:0000313" key="3">
    <source>
        <dbReference type="Proteomes" id="UP001221142"/>
    </source>
</evidence>
<gene>
    <name evidence="2" type="ORF">FB45DRAFT_1059153</name>
</gene>
<name>A0AAD7BRU3_9AGAR</name>
<dbReference type="AlphaFoldDB" id="A0AAD7BRU3"/>
<sequence>MSNGPKLLSSENRSPTSNSRSNPFAWLLLPFLVSSHMNWWALRRVFEATSKPVDTRWNSSPRSAPLSRLSVRAYLVHLSFRGALNRASAQAKLADMLRRPQSVI</sequence>
<evidence type="ECO:0000313" key="2">
    <source>
        <dbReference type="EMBL" id="KAJ7628366.1"/>
    </source>
</evidence>
<protein>
    <submittedName>
        <fullName evidence="2">Uncharacterized protein</fullName>
    </submittedName>
</protein>
<feature type="compositionally biased region" description="Low complexity" evidence="1">
    <location>
        <begin position="9"/>
        <end position="22"/>
    </location>
</feature>
<organism evidence="2 3">
    <name type="scientific">Roridomyces roridus</name>
    <dbReference type="NCBI Taxonomy" id="1738132"/>
    <lineage>
        <taxon>Eukaryota</taxon>
        <taxon>Fungi</taxon>
        <taxon>Dikarya</taxon>
        <taxon>Basidiomycota</taxon>
        <taxon>Agaricomycotina</taxon>
        <taxon>Agaricomycetes</taxon>
        <taxon>Agaricomycetidae</taxon>
        <taxon>Agaricales</taxon>
        <taxon>Marasmiineae</taxon>
        <taxon>Mycenaceae</taxon>
        <taxon>Roridomyces</taxon>
    </lineage>
</organism>
<evidence type="ECO:0000256" key="1">
    <source>
        <dbReference type="SAM" id="MobiDB-lite"/>
    </source>
</evidence>
<accession>A0AAD7BRU3</accession>
<keyword evidence="3" id="KW-1185">Reference proteome</keyword>
<comment type="caution">
    <text evidence="2">The sequence shown here is derived from an EMBL/GenBank/DDBJ whole genome shotgun (WGS) entry which is preliminary data.</text>
</comment>